<keyword evidence="2" id="KW-0378">Hydrolase</keyword>
<dbReference type="GO" id="GO:0047429">
    <property type="term" value="F:nucleoside triphosphate diphosphatase activity"/>
    <property type="evidence" value="ECO:0007669"/>
    <property type="project" value="InterPro"/>
</dbReference>
<dbReference type="EMBL" id="CP024964">
    <property type="protein sequence ID" value="ATZ18061.1"/>
    <property type="molecule type" value="Genomic_DNA"/>
</dbReference>
<keyword evidence="4" id="KW-1185">Reference proteome</keyword>
<reference evidence="3 4" key="1">
    <citation type="submission" date="2017-11" db="EMBL/GenBank/DDBJ databases">
        <title>Genome sequence of Entomoplasma melaleucae M1 (ATCC 49191).</title>
        <authorList>
            <person name="Lo W.-S."/>
            <person name="Gasparich G.E."/>
            <person name="Kuo C.-H."/>
        </authorList>
    </citation>
    <scope>NUCLEOTIDE SEQUENCE [LARGE SCALE GENOMIC DNA]</scope>
    <source>
        <strain evidence="3 4">M1</strain>
    </source>
</reference>
<dbReference type="Pfam" id="PF01725">
    <property type="entry name" value="Ham1p_like"/>
    <property type="match status" value="1"/>
</dbReference>
<dbReference type="GO" id="GO:0005829">
    <property type="term" value="C:cytosol"/>
    <property type="evidence" value="ECO:0007669"/>
    <property type="project" value="TreeGrafter"/>
</dbReference>
<proteinExistence type="inferred from homology"/>
<sequence>MNKKELWIATSNEGKIKEFQSLLPDYEIKSVKDLLDYVEPEEDGETLLENAKIKAETLSKYIDGWAIGDDTGYFFDALDGFPGVYSRRWAYPVTDFKEICKMILDKTKNLDDKNMNMQTAIVITNYNKGESYEALGITKGVMGDELKFANHTFGYDYIFKPEQYNVYCAELTEEEKVNCSARAYALNEIKAIIEKEIK</sequence>
<dbReference type="KEGG" id="eml:EMELA_v1c05260"/>
<accession>A0A2K8NZA7</accession>
<dbReference type="OrthoDB" id="9807456at2"/>
<dbReference type="GO" id="GO:0009143">
    <property type="term" value="P:nucleoside triphosphate catabolic process"/>
    <property type="evidence" value="ECO:0007669"/>
    <property type="project" value="InterPro"/>
</dbReference>
<dbReference type="Gene3D" id="3.90.950.10">
    <property type="match status" value="1"/>
</dbReference>
<dbReference type="PANTHER" id="PTHR11067">
    <property type="entry name" value="INOSINE TRIPHOSPHATE PYROPHOSPHATASE/HAM1 PROTEIN"/>
    <property type="match status" value="1"/>
</dbReference>
<comment type="similarity">
    <text evidence="1">Belongs to the HAM1 NTPase family.</text>
</comment>
<dbReference type="PANTHER" id="PTHR11067:SF9">
    <property type="entry name" value="INOSINE TRIPHOSPHATE PYROPHOSPHATASE"/>
    <property type="match status" value="1"/>
</dbReference>
<dbReference type="SUPFAM" id="SSF52972">
    <property type="entry name" value="ITPase-like"/>
    <property type="match status" value="1"/>
</dbReference>
<dbReference type="STRING" id="1408435.GCA_000685885_00528"/>
<dbReference type="InterPro" id="IPR029001">
    <property type="entry name" value="ITPase-like_fam"/>
</dbReference>
<name>A0A2K8NZA7_9MOLU</name>
<dbReference type="RefSeq" id="WP_028124106.1">
    <property type="nucleotide sequence ID" value="NZ_CP024964.1"/>
</dbReference>
<protein>
    <submittedName>
        <fullName evidence="3">DITP/XTP pyrophosphatase</fullName>
    </submittedName>
</protein>
<evidence type="ECO:0000313" key="4">
    <source>
        <dbReference type="Proteomes" id="UP000231896"/>
    </source>
</evidence>
<dbReference type="Proteomes" id="UP000231896">
    <property type="component" value="Chromosome"/>
</dbReference>
<evidence type="ECO:0000256" key="1">
    <source>
        <dbReference type="ARBA" id="ARBA00008023"/>
    </source>
</evidence>
<evidence type="ECO:0000256" key="2">
    <source>
        <dbReference type="ARBA" id="ARBA00022801"/>
    </source>
</evidence>
<gene>
    <name evidence="3" type="primary">rdgB</name>
    <name evidence="3" type="ORF">EMELA_v1c05260</name>
</gene>
<dbReference type="InterPro" id="IPR002637">
    <property type="entry name" value="RdgB/HAM1"/>
</dbReference>
<dbReference type="CDD" id="cd00515">
    <property type="entry name" value="HAM1"/>
    <property type="match status" value="1"/>
</dbReference>
<organism evidence="3 4">
    <name type="scientific">Mesoplasma melaleucae</name>
    <dbReference type="NCBI Taxonomy" id="81459"/>
    <lineage>
        <taxon>Bacteria</taxon>
        <taxon>Bacillati</taxon>
        <taxon>Mycoplasmatota</taxon>
        <taxon>Mollicutes</taxon>
        <taxon>Entomoplasmatales</taxon>
        <taxon>Entomoplasmataceae</taxon>
        <taxon>Mesoplasma</taxon>
    </lineage>
</organism>
<dbReference type="AlphaFoldDB" id="A0A2K8NZA7"/>
<evidence type="ECO:0000313" key="3">
    <source>
        <dbReference type="EMBL" id="ATZ18061.1"/>
    </source>
</evidence>